<organism evidence="2 3">
    <name type="scientific">Devosia psychrophila</name>
    <dbReference type="NCBI Taxonomy" id="728005"/>
    <lineage>
        <taxon>Bacteria</taxon>
        <taxon>Pseudomonadati</taxon>
        <taxon>Pseudomonadota</taxon>
        <taxon>Alphaproteobacteria</taxon>
        <taxon>Hyphomicrobiales</taxon>
        <taxon>Devosiaceae</taxon>
        <taxon>Devosia</taxon>
    </lineage>
</organism>
<sequence>MSRESHDGLPTGEQRGVRNDVADPHPSAEEDYDKIPRPGGVKPRKGPDIGPNSYTHNFTAPPRPKNRGSGPQ</sequence>
<dbReference type="Proteomes" id="UP000182258">
    <property type="component" value="Unassembled WGS sequence"/>
</dbReference>
<dbReference type="EMBL" id="FOMB01000003">
    <property type="protein sequence ID" value="SFC25255.1"/>
    <property type="molecule type" value="Genomic_DNA"/>
</dbReference>
<name>A0A1I1HNA1_9HYPH</name>
<dbReference type="AlphaFoldDB" id="A0A1I1HNA1"/>
<dbReference type="STRING" id="728005.SAMN04488059_103159"/>
<accession>A0A1I1HNA1</accession>
<protein>
    <submittedName>
        <fullName evidence="2">Uncharacterized protein</fullName>
    </submittedName>
</protein>
<reference evidence="2 3" key="1">
    <citation type="submission" date="2016-10" db="EMBL/GenBank/DDBJ databases">
        <authorList>
            <person name="de Groot N.N."/>
        </authorList>
    </citation>
    <scope>NUCLEOTIDE SEQUENCE [LARGE SCALE GENOMIC DNA]</scope>
    <source>
        <strain evidence="2 3">CGMCC 1.10210</strain>
    </source>
</reference>
<gene>
    <name evidence="2" type="ORF">SAMN04488059_103159</name>
</gene>
<proteinExistence type="predicted"/>
<evidence type="ECO:0000313" key="2">
    <source>
        <dbReference type="EMBL" id="SFC25255.1"/>
    </source>
</evidence>
<evidence type="ECO:0000313" key="3">
    <source>
        <dbReference type="Proteomes" id="UP000182258"/>
    </source>
</evidence>
<feature type="region of interest" description="Disordered" evidence="1">
    <location>
        <begin position="1"/>
        <end position="72"/>
    </location>
</feature>
<feature type="compositionally biased region" description="Basic and acidic residues" evidence="1">
    <location>
        <begin position="15"/>
        <end position="36"/>
    </location>
</feature>
<evidence type="ECO:0000256" key="1">
    <source>
        <dbReference type="SAM" id="MobiDB-lite"/>
    </source>
</evidence>